<gene>
    <name evidence="2" type="ORF">LLUT_LOCUS4033</name>
</gene>
<dbReference type="PANTHER" id="PTHR13690:SF86">
    <property type="entry name" value="TRANSCRIPTION FACTOR VIP1"/>
    <property type="match status" value="1"/>
</dbReference>
<name>A0AAV1W1F0_LUPLU</name>
<feature type="compositionally biased region" description="Acidic residues" evidence="1">
    <location>
        <begin position="137"/>
        <end position="153"/>
    </location>
</feature>
<organism evidence="2 3">
    <name type="scientific">Lupinus luteus</name>
    <name type="common">European yellow lupine</name>
    <dbReference type="NCBI Taxonomy" id="3873"/>
    <lineage>
        <taxon>Eukaryota</taxon>
        <taxon>Viridiplantae</taxon>
        <taxon>Streptophyta</taxon>
        <taxon>Embryophyta</taxon>
        <taxon>Tracheophyta</taxon>
        <taxon>Spermatophyta</taxon>
        <taxon>Magnoliopsida</taxon>
        <taxon>eudicotyledons</taxon>
        <taxon>Gunneridae</taxon>
        <taxon>Pentapetalae</taxon>
        <taxon>rosids</taxon>
        <taxon>fabids</taxon>
        <taxon>Fabales</taxon>
        <taxon>Fabaceae</taxon>
        <taxon>Papilionoideae</taxon>
        <taxon>50 kb inversion clade</taxon>
        <taxon>genistoids sensu lato</taxon>
        <taxon>core genistoids</taxon>
        <taxon>Genisteae</taxon>
        <taxon>Lupinus</taxon>
    </lineage>
</organism>
<sequence length="153" mass="18048">MELKRLRRILARRNSAAKAREMKIRYEKFRYEKELKARVKKLQSMTADIDEKLAECKRRTAERAAFNNRLRMLIQAMRQDLEPKIELRQAIWEELQQLKAQNVLLALESGNHEALNYINSRFFPQQPLLGLPPSPPSDDDESFDDESSDDEED</sequence>
<evidence type="ECO:0000313" key="2">
    <source>
        <dbReference type="EMBL" id="CAL0302973.1"/>
    </source>
</evidence>
<reference evidence="2 3" key="1">
    <citation type="submission" date="2024-03" db="EMBL/GenBank/DDBJ databases">
        <authorList>
            <person name="Martinez-Hernandez J."/>
        </authorList>
    </citation>
    <scope>NUCLEOTIDE SEQUENCE [LARGE SCALE GENOMIC DNA]</scope>
</reference>
<protein>
    <submittedName>
        <fullName evidence="2">Uncharacterized protein</fullName>
    </submittedName>
</protein>
<dbReference type="Proteomes" id="UP001497480">
    <property type="component" value="Unassembled WGS sequence"/>
</dbReference>
<comment type="caution">
    <text evidence="2">The sequence shown here is derived from an EMBL/GenBank/DDBJ whole genome shotgun (WGS) entry which is preliminary data.</text>
</comment>
<dbReference type="GO" id="GO:0003700">
    <property type="term" value="F:DNA-binding transcription factor activity"/>
    <property type="evidence" value="ECO:0007669"/>
    <property type="project" value="TreeGrafter"/>
</dbReference>
<dbReference type="EMBL" id="CAXHTB010000003">
    <property type="protein sequence ID" value="CAL0302973.1"/>
    <property type="molecule type" value="Genomic_DNA"/>
</dbReference>
<dbReference type="AlphaFoldDB" id="A0AAV1W1F0"/>
<keyword evidence="3" id="KW-1185">Reference proteome</keyword>
<dbReference type="GO" id="GO:0005634">
    <property type="term" value="C:nucleus"/>
    <property type="evidence" value="ECO:0007669"/>
    <property type="project" value="TreeGrafter"/>
</dbReference>
<evidence type="ECO:0000313" key="3">
    <source>
        <dbReference type="Proteomes" id="UP001497480"/>
    </source>
</evidence>
<proteinExistence type="predicted"/>
<accession>A0AAV1W1F0</accession>
<feature type="region of interest" description="Disordered" evidence="1">
    <location>
        <begin position="126"/>
        <end position="153"/>
    </location>
</feature>
<evidence type="ECO:0000256" key="1">
    <source>
        <dbReference type="SAM" id="MobiDB-lite"/>
    </source>
</evidence>
<dbReference type="PANTHER" id="PTHR13690">
    <property type="entry name" value="TRANSCRIPTION FACTOR POSF21-RELATED"/>
    <property type="match status" value="1"/>
</dbReference>